<evidence type="ECO:0000259" key="2">
    <source>
        <dbReference type="PROSITE" id="PS50234"/>
    </source>
</evidence>
<proteinExistence type="predicted"/>
<dbReference type="PROSITE" id="PS50234">
    <property type="entry name" value="VWFA"/>
    <property type="match status" value="1"/>
</dbReference>
<dbReference type="InterPro" id="IPR002035">
    <property type="entry name" value="VWF_A"/>
</dbReference>
<organism evidence="3 4">
    <name type="scientific">Lymnaea stagnalis</name>
    <name type="common">Great pond snail</name>
    <name type="synonym">Helix stagnalis</name>
    <dbReference type="NCBI Taxonomy" id="6523"/>
    <lineage>
        <taxon>Eukaryota</taxon>
        <taxon>Metazoa</taxon>
        <taxon>Spiralia</taxon>
        <taxon>Lophotrochozoa</taxon>
        <taxon>Mollusca</taxon>
        <taxon>Gastropoda</taxon>
        <taxon>Heterobranchia</taxon>
        <taxon>Euthyneura</taxon>
        <taxon>Panpulmonata</taxon>
        <taxon>Hygrophila</taxon>
        <taxon>Lymnaeoidea</taxon>
        <taxon>Lymnaeidae</taxon>
        <taxon>Lymnaea</taxon>
    </lineage>
</organism>
<dbReference type="SUPFAM" id="SSF53300">
    <property type="entry name" value="vWA-like"/>
    <property type="match status" value="1"/>
</dbReference>
<reference evidence="3 4" key="1">
    <citation type="submission" date="2024-04" db="EMBL/GenBank/DDBJ databases">
        <authorList>
            <consortium name="Genoscope - CEA"/>
            <person name="William W."/>
        </authorList>
    </citation>
    <scope>NUCLEOTIDE SEQUENCE [LARGE SCALE GENOMIC DNA]</scope>
</reference>
<evidence type="ECO:0000256" key="1">
    <source>
        <dbReference type="SAM" id="SignalP"/>
    </source>
</evidence>
<feature type="domain" description="VWFA" evidence="2">
    <location>
        <begin position="33"/>
        <end position="208"/>
    </location>
</feature>
<evidence type="ECO:0000313" key="3">
    <source>
        <dbReference type="EMBL" id="CAL1534246.1"/>
    </source>
</evidence>
<dbReference type="Gene3D" id="3.40.50.410">
    <property type="entry name" value="von Willebrand factor, type A domain"/>
    <property type="match status" value="1"/>
</dbReference>
<protein>
    <recommendedName>
        <fullName evidence="2">VWFA domain-containing protein</fullName>
    </recommendedName>
</protein>
<feature type="signal peptide" evidence="1">
    <location>
        <begin position="1"/>
        <end position="19"/>
    </location>
</feature>
<dbReference type="InterPro" id="IPR050525">
    <property type="entry name" value="ECM_Assembly_Org"/>
</dbReference>
<accession>A0AAV2HPZ1</accession>
<dbReference type="AlphaFoldDB" id="A0AAV2HPZ1"/>
<gene>
    <name evidence="3" type="ORF">GSLYS_00008206001</name>
</gene>
<dbReference type="Proteomes" id="UP001497497">
    <property type="component" value="Unassembled WGS sequence"/>
</dbReference>
<dbReference type="SMART" id="SM00327">
    <property type="entry name" value="VWA"/>
    <property type="match status" value="1"/>
</dbReference>
<feature type="chain" id="PRO_5043931876" description="VWFA domain-containing protein" evidence="1">
    <location>
        <begin position="20"/>
        <end position="222"/>
    </location>
</feature>
<comment type="caution">
    <text evidence="3">The sequence shown here is derived from an EMBL/GenBank/DDBJ whole genome shotgun (WGS) entry which is preliminary data.</text>
</comment>
<dbReference type="PANTHER" id="PTHR24020:SF87">
    <property type="entry name" value="COLLAGEN ALPHA-1(VI) CHAIN-LIKE"/>
    <property type="match status" value="1"/>
</dbReference>
<dbReference type="PANTHER" id="PTHR24020">
    <property type="entry name" value="COLLAGEN ALPHA"/>
    <property type="match status" value="1"/>
</dbReference>
<name>A0AAV2HPZ1_LYMST</name>
<keyword evidence="4" id="KW-1185">Reference proteome</keyword>
<dbReference type="CDD" id="cd01450">
    <property type="entry name" value="vWFA_subfamily_ECM"/>
    <property type="match status" value="1"/>
</dbReference>
<keyword evidence="1" id="KW-0732">Signal</keyword>
<sequence>MRLLCTLCFLVQLSIFVVAQNISECDYCWRSMELGIILDSSGSISNPEFNKAKLFIQNFIGAFDIGPNAVRVALVHYGQPVHEADAIYLSSYTNKSALLDAIGQVTHWATLYTATWNAIQFMREKQLNDSCVRPGLPKVCVVITDGNSQVPRRTRTQAALTRAQNITMFAIGVGQSIHDQELENIAGNISHVATVDNFDQLHTIIQWLAKETCIGGQGRRPE</sequence>
<dbReference type="EMBL" id="CAXITT010000165">
    <property type="protein sequence ID" value="CAL1534246.1"/>
    <property type="molecule type" value="Genomic_DNA"/>
</dbReference>
<dbReference type="Pfam" id="PF00092">
    <property type="entry name" value="VWA"/>
    <property type="match status" value="1"/>
</dbReference>
<dbReference type="PRINTS" id="PR00453">
    <property type="entry name" value="VWFADOMAIN"/>
</dbReference>
<evidence type="ECO:0000313" key="4">
    <source>
        <dbReference type="Proteomes" id="UP001497497"/>
    </source>
</evidence>
<dbReference type="InterPro" id="IPR036465">
    <property type="entry name" value="vWFA_dom_sf"/>
</dbReference>